<evidence type="ECO:0000313" key="8">
    <source>
        <dbReference type="Proteomes" id="UP000801492"/>
    </source>
</evidence>
<feature type="signal peptide" evidence="6">
    <location>
        <begin position="1"/>
        <end position="17"/>
    </location>
</feature>
<dbReference type="AlphaFoldDB" id="A0A8K0C911"/>
<dbReference type="Pfam" id="PF00335">
    <property type="entry name" value="Tetraspanin"/>
    <property type="match status" value="1"/>
</dbReference>
<organism evidence="7 8">
    <name type="scientific">Ignelater luminosus</name>
    <name type="common">Cucubano</name>
    <name type="synonym">Pyrophorus luminosus</name>
    <dbReference type="NCBI Taxonomy" id="2038154"/>
    <lineage>
        <taxon>Eukaryota</taxon>
        <taxon>Metazoa</taxon>
        <taxon>Ecdysozoa</taxon>
        <taxon>Arthropoda</taxon>
        <taxon>Hexapoda</taxon>
        <taxon>Insecta</taxon>
        <taxon>Pterygota</taxon>
        <taxon>Neoptera</taxon>
        <taxon>Endopterygota</taxon>
        <taxon>Coleoptera</taxon>
        <taxon>Polyphaga</taxon>
        <taxon>Elateriformia</taxon>
        <taxon>Elateroidea</taxon>
        <taxon>Elateridae</taxon>
        <taxon>Agrypninae</taxon>
        <taxon>Pyrophorini</taxon>
        <taxon>Ignelater</taxon>
    </lineage>
</organism>
<feature type="chain" id="PRO_5035448071" evidence="6">
    <location>
        <begin position="18"/>
        <end position="165"/>
    </location>
</feature>
<sequence length="165" mass="18548">MLLTAFSLTMLATSVSMGLIHKARIKCDKKSDPPKLLKNNYQKMLNETLFNSISLFDTNYKQQAAWNKIQQRLKCCGSYTYKDWINIGTKVPSSCCENSMCETGKLYTEGCLCGIVFDILWQISFISGLSSIVFAVQLFTLCMASYMYIKGKLQTQASSVSIHVS</sequence>
<evidence type="ECO:0000256" key="5">
    <source>
        <dbReference type="SAM" id="Phobius"/>
    </source>
</evidence>
<protein>
    <submittedName>
        <fullName evidence="7">Uncharacterized protein</fullName>
    </submittedName>
</protein>
<evidence type="ECO:0000313" key="7">
    <source>
        <dbReference type="EMBL" id="KAF2880976.1"/>
    </source>
</evidence>
<reference evidence="7" key="1">
    <citation type="submission" date="2019-08" db="EMBL/GenBank/DDBJ databases">
        <title>The genome of the North American firefly Photinus pyralis.</title>
        <authorList>
            <consortium name="Photinus pyralis genome working group"/>
            <person name="Fallon T.R."/>
            <person name="Sander Lower S.E."/>
            <person name="Weng J.-K."/>
        </authorList>
    </citation>
    <scope>NUCLEOTIDE SEQUENCE</scope>
    <source>
        <strain evidence="7">TRF0915ILg1</strain>
        <tissue evidence="7">Whole body</tissue>
    </source>
</reference>
<dbReference type="SUPFAM" id="SSF48652">
    <property type="entry name" value="Tetraspanin"/>
    <property type="match status" value="1"/>
</dbReference>
<dbReference type="CDD" id="cd03127">
    <property type="entry name" value="tetraspanin_LEL"/>
    <property type="match status" value="1"/>
</dbReference>
<evidence type="ECO:0000256" key="4">
    <source>
        <dbReference type="ARBA" id="ARBA00023136"/>
    </source>
</evidence>
<dbReference type="Proteomes" id="UP000801492">
    <property type="component" value="Unassembled WGS sequence"/>
</dbReference>
<gene>
    <name evidence="7" type="ORF">ILUMI_25192</name>
</gene>
<dbReference type="EMBL" id="VTPC01090880">
    <property type="protein sequence ID" value="KAF2880976.1"/>
    <property type="molecule type" value="Genomic_DNA"/>
</dbReference>
<dbReference type="InterPro" id="IPR008952">
    <property type="entry name" value="Tetraspanin_EC2_sf"/>
</dbReference>
<accession>A0A8K0C911</accession>
<keyword evidence="4 5" id="KW-0472">Membrane</keyword>
<keyword evidence="3 5" id="KW-1133">Transmembrane helix</keyword>
<evidence type="ECO:0000256" key="6">
    <source>
        <dbReference type="SAM" id="SignalP"/>
    </source>
</evidence>
<name>A0A8K0C911_IGNLU</name>
<comment type="subcellular location">
    <subcellularLocation>
        <location evidence="1">Membrane</location>
        <topology evidence="1">Multi-pass membrane protein</topology>
    </subcellularLocation>
</comment>
<dbReference type="Gene3D" id="1.10.1450.10">
    <property type="entry name" value="Tetraspanin"/>
    <property type="match status" value="1"/>
</dbReference>
<evidence type="ECO:0000256" key="2">
    <source>
        <dbReference type="ARBA" id="ARBA00022692"/>
    </source>
</evidence>
<keyword evidence="8" id="KW-1185">Reference proteome</keyword>
<keyword evidence="2 5" id="KW-0812">Transmembrane</keyword>
<evidence type="ECO:0000256" key="3">
    <source>
        <dbReference type="ARBA" id="ARBA00022989"/>
    </source>
</evidence>
<dbReference type="OrthoDB" id="10016273at2759"/>
<keyword evidence="6" id="KW-0732">Signal</keyword>
<comment type="caution">
    <text evidence="7">The sequence shown here is derived from an EMBL/GenBank/DDBJ whole genome shotgun (WGS) entry which is preliminary data.</text>
</comment>
<dbReference type="GO" id="GO:0016020">
    <property type="term" value="C:membrane"/>
    <property type="evidence" value="ECO:0007669"/>
    <property type="project" value="UniProtKB-SubCell"/>
</dbReference>
<proteinExistence type="predicted"/>
<dbReference type="InterPro" id="IPR018499">
    <property type="entry name" value="Tetraspanin/Peripherin"/>
</dbReference>
<evidence type="ECO:0000256" key="1">
    <source>
        <dbReference type="ARBA" id="ARBA00004141"/>
    </source>
</evidence>
<feature type="transmembrane region" description="Helical" evidence="5">
    <location>
        <begin position="119"/>
        <end position="149"/>
    </location>
</feature>